<proteinExistence type="predicted"/>
<evidence type="ECO:0000256" key="4">
    <source>
        <dbReference type="ARBA" id="ARBA00023136"/>
    </source>
</evidence>
<gene>
    <name evidence="8" type="ORF">K493DRAFT_265438</name>
</gene>
<reference evidence="8 9" key="1">
    <citation type="submission" date="2016-07" db="EMBL/GenBank/DDBJ databases">
        <title>Pervasive Adenine N6-methylation of Active Genes in Fungi.</title>
        <authorList>
            <consortium name="DOE Joint Genome Institute"/>
            <person name="Mondo S.J."/>
            <person name="Dannebaum R.O."/>
            <person name="Kuo R.C."/>
            <person name="Labutti K."/>
            <person name="Haridas S."/>
            <person name="Kuo A."/>
            <person name="Salamov A."/>
            <person name="Ahrendt S.R."/>
            <person name="Lipzen A."/>
            <person name="Sullivan W."/>
            <person name="Andreopoulos W.B."/>
            <person name="Clum A."/>
            <person name="Lindquist E."/>
            <person name="Daum C."/>
            <person name="Ramamoorthy G.K."/>
            <person name="Gryganskyi A."/>
            <person name="Culley D."/>
            <person name="Magnuson J.K."/>
            <person name="James T.Y."/>
            <person name="O'Malley M.A."/>
            <person name="Stajich J.E."/>
            <person name="Spatafora J.W."/>
            <person name="Visel A."/>
            <person name="Grigoriev I.V."/>
        </authorList>
    </citation>
    <scope>NUCLEOTIDE SEQUENCE [LARGE SCALE GENOMIC DNA]</scope>
    <source>
        <strain evidence="8 9">CBS 931.73</strain>
    </source>
</reference>
<dbReference type="SMART" id="SM00724">
    <property type="entry name" value="TLC"/>
    <property type="match status" value="1"/>
</dbReference>
<dbReference type="GO" id="GO:0005783">
    <property type="term" value="C:endoplasmic reticulum"/>
    <property type="evidence" value="ECO:0007669"/>
    <property type="project" value="TreeGrafter"/>
</dbReference>
<dbReference type="PROSITE" id="PS50922">
    <property type="entry name" value="TLC"/>
    <property type="match status" value="1"/>
</dbReference>
<evidence type="ECO:0000313" key="8">
    <source>
        <dbReference type="EMBL" id="ORX90714.1"/>
    </source>
</evidence>
<dbReference type="PANTHER" id="PTHR13439:SF0">
    <property type="entry name" value="TOPOISOMERASE I DAMAGE AFFECTED PROTEIN 4"/>
    <property type="match status" value="1"/>
</dbReference>
<evidence type="ECO:0000313" key="9">
    <source>
        <dbReference type="Proteomes" id="UP000193498"/>
    </source>
</evidence>
<dbReference type="AlphaFoldDB" id="A0A1Y1XZC2"/>
<dbReference type="GO" id="GO:0055088">
    <property type="term" value="P:lipid homeostasis"/>
    <property type="evidence" value="ECO:0007669"/>
    <property type="project" value="TreeGrafter"/>
</dbReference>
<dbReference type="InParanoid" id="A0A1Y1XZC2"/>
<keyword evidence="4 5" id="KW-0472">Membrane</keyword>
<feature type="transmembrane region" description="Helical" evidence="6">
    <location>
        <begin position="20"/>
        <end position="40"/>
    </location>
</feature>
<dbReference type="FunCoup" id="A0A1Y1XZC2">
    <property type="interactions" value="294"/>
</dbReference>
<evidence type="ECO:0000256" key="5">
    <source>
        <dbReference type="PROSITE-ProRule" id="PRU00205"/>
    </source>
</evidence>
<feature type="domain" description="TLC" evidence="7">
    <location>
        <begin position="58"/>
        <end position="255"/>
    </location>
</feature>
<evidence type="ECO:0000256" key="1">
    <source>
        <dbReference type="ARBA" id="ARBA00004141"/>
    </source>
</evidence>
<keyword evidence="3 6" id="KW-1133">Transmembrane helix</keyword>
<dbReference type="Proteomes" id="UP000193498">
    <property type="component" value="Unassembled WGS sequence"/>
</dbReference>
<sequence>MKYPWASEEFFNQFGLSKLAHHWPTLVLSTLTCQFIIYASRMISPLLFPKAYGGLKSVKRLSWDVHVVSLVHCLVICVLAFPLHWEPELVQDKVYGYSGRTGEVYAIASGYFLWDSIFHILHLKEFGVGFAVHGIACFCLGINSYRPFLMYFGCVFLMFELSTPFLNFHWFMDKLGYTGSMLQMINGVILITVFFCARLVWGFWSMYELIVTVTPILNQVPLVLTIAFALALGSLNILNVFWFRKMILSVGTRFEHSEKIKRN</sequence>
<keyword evidence="9" id="KW-1185">Reference proteome</keyword>
<dbReference type="STRING" id="1314790.A0A1Y1XZC2"/>
<evidence type="ECO:0000256" key="2">
    <source>
        <dbReference type="ARBA" id="ARBA00022692"/>
    </source>
</evidence>
<accession>A0A1Y1XZC2</accession>
<evidence type="ECO:0000256" key="3">
    <source>
        <dbReference type="ARBA" id="ARBA00022989"/>
    </source>
</evidence>
<feature type="transmembrane region" description="Helical" evidence="6">
    <location>
        <begin position="184"/>
        <end position="204"/>
    </location>
</feature>
<dbReference type="EMBL" id="MCFE01000363">
    <property type="protein sequence ID" value="ORX90714.1"/>
    <property type="molecule type" value="Genomic_DNA"/>
</dbReference>
<comment type="caution">
    <text evidence="8">The sequence shown here is derived from an EMBL/GenBank/DDBJ whole genome shotgun (WGS) entry which is preliminary data.</text>
</comment>
<comment type="subcellular location">
    <subcellularLocation>
        <location evidence="1">Membrane</location>
        <topology evidence="1">Multi-pass membrane protein</topology>
    </subcellularLocation>
</comment>
<organism evidence="8 9">
    <name type="scientific">Basidiobolus meristosporus CBS 931.73</name>
    <dbReference type="NCBI Taxonomy" id="1314790"/>
    <lineage>
        <taxon>Eukaryota</taxon>
        <taxon>Fungi</taxon>
        <taxon>Fungi incertae sedis</taxon>
        <taxon>Zoopagomycota</taxon>
        <taxon>Entomophthoromycotina</taxon>
        <taxon>Basidiobolomycetes</taxon>
        <taxon>Basidiobolales</taxon>
        <taxon>Basidiobolaceae</taxon>
        <taxon>Basidiobolus</taxon>
    </lineage>
</organism>
<protein>
    <submittedName>
        <fullName evidence="8">DUF887 family protein</fullName>
    </submittedName>
</protein>
<feature type="transmembrane region" description="Helical" evidence="6">
    <location>
        <begin position="149"/>
        <end position="172"/>
    </location>
</feature>
<feature type="transmembrane region" description="Helical" evidence="6">
    <location>
        <begin position="126"/>
        <end position="143"/>
    </location>
</feature>
<name>A0A1Y1XZC2_9FUNG</name>
<dbReference type="Pfam" id="PF03798">
    <property type="entry name" value="TRAM_LAG1_CLN8"/>
    <property type="match status" value="1"/>
</dbReference>
<dbReference type="InterPro" id="IPR050846">
    <property type="entry name" value="TLCD"/>
</dbReference>
<evidence type="ECO:0000256" key="6">
    <source>
        <dbReference type="SAM" id="Phobius"/>
    </source>
</evidence>
<evidence type="ECO:0000259" key="7">
    <source>
        <dbReference type="PROSITE" id="PS50922"/>
    </source>
</evidence>
<feature type="transmembrane region" description="Helical" evidence="6">
    <location>
        <begin position="216"/>
        <end position="243"/>
    </location>
</feature>
<dbReference type="GO" id="GO:0016020">
    <property type="term" value="C:membrane"/>
    <property type="evidence" value="ECO:0007669"/>
    <property type="project" value="UniProtKB-SubCell"/>
</dbReference>
<dbReference type="PANTHER" id="PTHR13439">
    <property type="entry name" value="CT120 PROTEIN"/>
    <property type="match status" value="1"/>
</dbReference>
<dbReference type="InterPro" id="IPR006634">
    <property type="entry name" value="TLC-dom"/>
</dbReference>
<keyword evidence="2 5" id="KW-0812">Transmembrane</keyword>
<dbReference type="OrthoDB" id="10266980at2759"/>
<feature type="transmembrane region" description="Helical" evidence="6">
    <location>
        <begin position="61"/>
        <end position="85"/>
    </location>
</feature>